<evidence type="ECO:0000313" key="3">
    <source>
        <dbReference type="Proteomes" id="UP000504634"/>
    </source>
</evidence>
<dbReference type="GeneID" id="115631644"/>
<dbReference type="OrthoDB" id="2096280at2759"/>
<name>A0A6J2U8L1_DROLE</name>
<evidence type="ECO:0000313" key="4">
    <source>
        <dbReference type="RefSeq" id="XP_030384315.1"/>
    </source>
</evidence>
<feature type="domain" description="EFHB C-terminal EF-hand" evidence="2">
    <location>
        <begin position="419"/>
        <end position="489"/>
    </location>
</feature>
<evidence type="ECO:0000256" key="1">
    <source>
        <dbReference type="SAM" id="MobiDB-lite"/>
    </source>
</evidence>
<dbReference type="Pfam" id="PF25325">
    <property type="entry name" value="EF-hand_EFHB_C"/>
    <property type="match status" value="1"/>
</dbReference>
<reference evidence="4" key="1">
    <citation type="submission" date="2025-08" db="UniProtKB">
        <authorList>
            <consortium name="RefSeq"/>
        </authorList>
    </citation>
    <scope>IDENTIFICATION</scope>
    <source>
        <strain evidence="4">11010-0011.00</strain>
        <tissue evidence="4">Whole body</tissue>
    </source>
</reference>
<sequence>MANTGHYIDRNPTLRAAGVSTNLDDFKTQDCLTISHIEEKAEHLIQAECRRKRRENAPLLMKLSPIMPNNNMEEIFSGSLTKSRFLAFKEKFTEDMYLKKSKVGRVKPAFSKPNDVNNVNYTFGHPPGPSEPLYTTILPQKSAEQVNREYGEFHEQHLISHNHYWPAEQINRKYTKPFNRMGTFGKLGCTGDNGLKTKRCMQQCDHWIIVSKPQMDYIDRSHSRMGKKLKSYPYDIPPGITHGTASVPSVCDCKMLIENIDPCVNNKKLIDALGHLNKWRHKLQECPDFEMFDLISVLERDDKDRTGYLPLKRIFNIMRKMHLRIDDEKMRIAMSNFKLILDEGCATERINYREFCRLLSLQEPLPTLGNIYTIPINFYNKDTTYRLLCSDLKRKPNESPRKLKPVKDEKHDDDHTRAKHLIAPNIATLLGLGLSDFEKLREREQLERIFKEIVDKDGFETIWEDLKRQHYDQNELFSVQQFRETMKTKQLFASPTLPK</sequence>
<dbReference type="AlphaFoldDB" id="A0A6J2U8L1"/>
<dbReference type="InterPro" id="IPR057428">
    <property type="entry name" value="EFHB_EF-hand_C"/>
</dbReference>
<dbReference type="Proteomes" id="UP000504634">
    <property type="component" value="Unplaced"/>
</dbReference>
<feature type="region of interest" description="Disordered" evidence="1">
    <location>
        <begin position="396"/>
        <end position="415"/>
    </location>
</feature>
<dbReference type="InterPro" id="IPR011992">
    <property type="entry name" value="EF-hand-dom_pair"/>
</dbReference>
<protein>
    <submittedName>
        <fullName evidence="4">Uncharacterized protein LOC115631644</fullName>
    </submittedName>
</protein>
<gene>
    <name evidence="4" type="primary">LOC115631644</name>
</gene>
<organism evidence="3 4">
    <name type="scientific">Drosophila lebanonensis</name>
    <name type="common">Fruit fly</name>
    <name type="synonym">Scaptodrosophila lebanonensis</name>
    <dbReference type="NCBI Taxonomy" id="7225"/>
    <lineage>
        <taxon>Eukaryota</taxon>
        <taxon>Metazoa</taxon>
        <taxon>Ecdysozoa</taxon>
        <taxon>Arthropoda</taxon>
        <taxon>Hexapoda</taxon>
        <taxon>Insecta</taxon>
        <taxon>Pterygota</taxon>
        <taxon>Neoptera</taxon>
        <taxon>Endopterygota</taxon>
        <taxon>Diptera</taxon>
        <taxon>Brachycera</taxon>
        <taxon>Muscomorpha</taxon>
        <taxon>Ephydroidea</taxon>
        <taxon>Drosophilidae</taxon>
        <taxon>Scaptodrosophila</taxon>
    </lineage>
</organism>
<dbReference type="RefSeq" id="XP_030384315.1">
    <property type="nucleotide sequence ID" value="XM_030528455.1"/>
</dbReference>
<evidence type="ECO:0000259" key="2">
    <source>
        <dbReference type="Pfam" id="PF25325"/>
    </source>
</evidence>
<proteinExistence type="predicted"/>
<accession>A0A6J2U8L1</accession>
<keyword evidence="3" id="KW-1185">Reference proteome</keyword>
<dbReference type="SUPFAM" id="SSF47473">
    <property type="entry name" value="EF-hand"/>
    <property type="match status" value="1"/>
</dbReference>